<evidence type="ECO:0000256" key="1">
    <source>
        <dbReference type="SAM" id="Phobius"/>
    </source>
</evidence>
<keyword evidence="1" id="KW-1133">Transmembrane helix</keyword>
<evidence type="ECO:0000313" key="2">
    <source>
        <dbReference type="EMBL" id="GGB96554.1"/>
    </source>
</evidence>
<dbReference type="Proteomes" id="UP000620266">
    <property type="component" value="Unassembled WGS sequence"/>
</dbReference>
<feature type="transmembrane region" description="Helical" evidence="1">
    <location>
        <begin position="189"/>
        <end position="208"/>
    </location>
</feature>
<reference evidence="2" key="1">
    <citation type="journal article" date="2014" name="Int. J. Syst. Evol. Microbiol.">
        <title>Complete genome sequence of Corynebacterium casei LMG S-19264T (=DSM 44701T), isolated from a smear-ripened cheese.</title>
        <authorList>
            <consortium name="US DOE Joint Genome Institute (JGI-PGF)"/>
            <person name="Walter F."/>
            <person name="Albersmeier A."/>
            <person name="Kalinowski J."/>
            <person name="Ruckert C."/>
        </authorList>
    </citation>
    <scope>NUCLEOTIDE SEQUENCE</scope>
    <source>
        <strain evidence="2">CCM 7086</strain>
    </source>
</reference>
<dbReference type="EMBL" id="BMCG01000001">
    <property type="protein sequence ID" value="GGB96554.1"/>
    <property type="molecule type" value="Genomic_DNA"/>
</dbReference>
<feature type="transmembrane region" description="Helical" evidence="1">
    <location>
        <begin position="235"/>
        <end position="254"/>
    </location>
</feature>
<gene>
    <name evidence="2" type="ORF">GCM10007205_02290</name>
</gene>
<dbReference type="AlphaFoldDB" id="A0A8J2XX74"/>
<sequence>MVIACSPRLNARFRFTLSAWSAQSIFTMNDIVRRRWELDALRGLMLVLMFATHLPTRYSIGLGQPFGFVSAAEGFVMLSAFMAGMINTRKADRNGIPAMRQAFLIRALKVYGCHVACLLLLFTLIAALGLKFGQPGLTNLIGFYLNNPLTGLLSGMALIYNPPLLDILPLYVVLLLVSPFILSHGLQHGWRGIFIVSGLLWLAAQFHLSEGLYTLLVAATGLSVPFKETGAFETYAWQFLWVFGLWLGSMDAKGALRDRKPFPQPLVLSSLALVLAFFAWRHIVGQVPVPGNEFINSLQDKWFLGPMRLLNFFAMLIVVMHYGERIRAALPRLKMFESMGAASLPVFCVHLILVLLTLAILGENLDDRPDWQDMLLLAGGLYALYLSARVALGVKRR</sequence>
<feature type="transmembrane region" description="Helical" evidence="1">
    <location>
        <begin position="266"/>
        <end position="283"/>
    </location>
</feature>
<dbReference type="InterPro" id="IPR014550">
    <property type="entry name" value="UCP028704_OpgC"/>
</dbReference>
<feature type="transmembrane region" description="Helical" evidence="1">
    <location>
        <begin position="374"/>
        <end position="392"/>
    </location>
</feature>
<dbReference type="PIRSF" id="PIRSF028704">
    <property type="entry name" value="UPC028704"/>
    <property type="match status" value="1"/>
</dbReference>
<feature type="transmembrane region" description="Helical" evidence="1">
    <location>
        <begin position="108"/>
        <end position="132"/>
    </location>
</feature>
<keyword evidence="1" id="KW-0472">Membrane</keyword>
<name>A0A8J2XX74_9BURK</name>
<keyword evidence="3" id="KW-1185">Reference proteome</keyword>
<protein>
    <submittedName>
        <fullName evidence="2">Uncharacterized protein</fullName>
    </submittedName>
</protein>
<feature type="transmembrane region" description="Helical" evidence="1">
    <location>
        <begin position="303"/>
        <end position="323"/>
    </location>
</feature>
<dbReference type="PANTHER" id="PTHR38592">
    <property type="entry name" value="BLL4819 PROTEIN"/>
    <property type="match status" value="1"/>
</dbReference>
<comment type="caution">
    <text evidence="2">The sequence shown here is derived from an EMBL/GenBank/DDBJ whole genome shotgun (WGS) entry which is preliminary data.</text>
</comment>
<feature type="transmembrane region" description="Helical" evidence="1">
    <location>
        <begin position="152"/>
        <end position="177"/>
    </location>
</feature>
<evidence type="ECO:0000313" key="3">
    <source>
        <dbReference type="Proteomes" id="UP000620266"/>
    </source>
</evidence>
<feature type="transmembrane region" description="Helical" evidence="1">
    <location>
        <begin position="66"/>
        <end position="87"/>
    </location>
</feature>
<dbReference type="Pfam" id="PF10129">
    <property type="entry name" value="OpgC_C"/>
    <property type="match status" value="1"/>
</dbReference>
<proteinExistence type="predicted"/>
<organism evidence="2 3">
    <name type="scientific">Oxalicibacterium flavum</name>
    <dbReference type="NCBI Taxonomy" id="179467"/>
    <lineage>
        <taxon>Bacteria</taxon>
        <taxon>Pseudomonadati</taxon>
        <taxon>Pseudomonadota</taxon>
        <taxon>Betaproteobacteria</taxon>
        <taxon>Burkholderiales</taxon>
        <taxon>Oxalobacteraceae</taxon>
        <taxon>Oxalicibacterium</taxon>
    </lineage>
</organism>
<accession>A0A8J2XX74</accession>
<dbReference type="PANTHER" id="PTHR38592:SF3">
    <property type="entry name" value="BLL4819 PROTEIN"/>
    <property type="match status" value="1"/>
</dbReference>
<keyword evidence="1" id="KW-0812">Transmembrane</keyword>
<feature type="transmembrane region" description="Helical" evidence="1">
    <location>
        <begin position="344"/>
        <end position="362"/>
    </location>
</feature>
<feature type="transmembrane region" description="Helical" evidence="1">
    <location>
        <begin position="43"/>
        <end position="60"/>
    </location>
</feature>
<reference evidence="2" key="2">
    <citation type="submission" date="2020-09" db="EMBL/GenBank/DDBJ databases">
        <authorList>
            <person name="Sun Q."/>
            <person name="Sedlacek I."/>
        </authorList>
    </citation>
    <scope>NUCLEOTIDE SEQUENCE</scope>
    <source>
        <strain evidence="2">CCM 7086</strain>
    </source>
</reference>